<evidence type="ECO:0000256" key="2">
    <source>
        <dbReference type="ARBA" id="ARBA00001946"/>
    </source>
</evidence>
<dbReference type="InterPro" id="IPR048840">
    <property type="entry name" value="PolA_pol_NTPase"/>
</dbReference>
<evidence type="ECO:0000256" key="9">
    <source>
        <dbReference type="ARBA" id="ARBA00022741"/>
    </source>
</evidence>
<dbReference type="GO" id="GO:0006397">
    <property type="term" value="P:mRNA processing"/>
    <property type="evidence" value="ECO:0007669"/>
    <property type="project" value="UniProtKB-KW"/>
</dbReference>
<dbReference type="EC" id="2.7.7.19" evidence="5"/>
<evidence type="ECO:0000259" key="15">
    <source>
        <dbReference type="Pfam" id="PF20750"/>
    </source>
</evidence>
<comment type="cofactor">
    <cofactor evidence="1">
        <name>Mn(2+)</name>
        <dbReference type="ChEBI" id="CHEBI:29035"/>
    </cofactor>
</comment>
<evidence type="ECO:0000256" key="6">
    <source>
        <dbReference type="ARBA" id="ARBA00022664"/>
    </source>
</evidence>
<dbReference type="GO" id="GO:1990817">
    <property type="term" value="F:poly(A) RNA polymerase activity"/>
    <property type="evidence" value="ECO:0007669"/>
    <property type="project" value="UniProtKB-EC"/>
</dbReference>
<proteinExistence type="inferred from homology"/>
<dbReference type="FunFam" id="3.30.460.10:FF:000027">
    <property type="entry name" value="Poly(A) polymerase PAP"/>
    <property type="match status" value="1"/>
</dbReference>
<dbReference type="InterPro" id="IPR007012">
    <property type="entry name" value="PolA_pol_cen_dom"/>
</dbReference>
<dbReference type="Pfam" id="PF04926">
    <property type="entry name" value="PAP_RNA-bind"/>
    <property type="match status" value="1"/>
</dbReference>
<evidence type="ECO:0000256" key="8">
    <source>
        <dbReference type="ARBA" id="ARBA00022723"/>
    </source>
</evidence>
<feature type="domain" description="Poly(A) polymerase nucleotidyltransferase" evidence="15">
    <location>
        <begin position="58"/>
        <end position="191"/>
    </location>
</feature>
<evidence type="ECO:0000313" key="16">
    <source>
        <dbReference type="EMBL" id="CAD8050187.1"/>
    </source>
</evidence>
<accession>A0A8S1K5T9</accession>
<comment type="subcellular location">
    <subcellularLocation>
        <location evidence="3">Nucleus</location>
    </subcellularLocation>
</comment>
<keyword evidence="11" id="KW-0460">Magnesium</keyword>
<evidence type="ECO:0000256" key="10">
    <source>
        <dbReference type="ARBA" id="ARBA00022840"/>
    </source>
</evidence>
<feature type="domain" description="Poly(A) polymerase central" evidence="14">
    <location>
        <begin position="205"/>
        <end position="343"/>
    </location>
</feature>
<evidence type="ECO:0000259" key="13">
    <source>
        <dbReference type="Pfam" id="PF04926"/>
    </source>
</evidence>
<keyword evidence="7" id="KW-0808">Transferase</keyword>
<evidence type="ECO:0000256" key="1">
    <source>
        <dbReference type="ARBA" id="ARBA00001936"/>
    </source>
</evidence>
<dbReference type="Proteomes" id="UP000692954">
    <property type="component" value="Unassembled WGS sequence"/>
</dbReference>
<dbReference type="AlphaFoldDB" id="A0A8S1K5T9"/>
<reference evidence="16" key="1">
    <citation type="submission" date="2021-01" db="EMBL/GenBank/DDBJ databases">
        <authorList>
            <consortium name="Genoscope - CEA"/>
            <person name="William W."/>
        </authorList>
    </citation>
    <scope>NUCLEOTIDE SEQUENCE</scope>
</reference>
<dbReference type="FunFam" id="3.30.70.590:FF:000017">
    <property type="entry name" value="Poly polymerase central domain containing protein"/>
    <property type="match status" value="1"/>
</dbReference>
<keyword evidence="17" id="KW-1185">Reference proteome</keyword>
<dbReference type="GO" id="GO:0005524">
    <property type="term" value="F:ATP binding"/>
    <property type="evidence" value="ECO:0007669"/>
    <property type="project" value="UniProtKB-KW"/>
</dbReference>
<dbReference type="InterPro" id="IPR007010">
    <property type="entry name" value="PolA_pol_RNA-bd_dom"/>
</dbReference>
<feature type="domain" description="Poly(A) polymerase RNA-binding" evidence="13">
    <location>
        <begin position="345"/>
        <end position="413"/>
    </location>
</feature>
<dbReference type="GO" id="GO:0003723">
    <property type="term" value="F:RNA binding"/>
    <property type="evidence" value="ECO:0007669"/>
    <property type="project" value="InterPro"/>
</dbReference>
<gene>
    <name evidence="16" type="ORF">PSON_ATCC_30995.1.T0040517</name>
</gene>
<comment type="cofactor">
    <cofactor evidence="2">
        <name>Mg(2+)</name>
        <dbReference type="ChEBI" id="CHEBI:18420"/>
    </cofactor>
</comment>
<comment type="caution">
    <text evidence="16">The sequence shown here is derived from an EMBL/GenBank/DDBJ whole genome shotgun (WGS) entry which is preliminary data.</text>
</comment>
<dbReference type="Pfam" id="PF04928">
    <property type="entry name" value="PAP_central"/>
    <property type="match status" value="1"/>
</dbReference>
<evidence type="ECO:0000259" key="14">
    <source>
        <dbReference type="Pfam" id="PF04928"/>
    </source>
</evidence>
<evidence type="ECO:0000256" key="5">
    <source>
        <dbReference type="ARBA" id="ARBA00012388"/>
    </source>
</evidence>
<evidence type="ECO:0000256" key="3">
    <source>
        <dbReference type="ARBA" id="ARBA00004123"/>
    </source>
</evidence>
<dbReference type="GO" id="GO:0005634">
    <property type="term" value="C:nucleus"/>
    <property type="evidence" value="ECO:0007669"/>
    <property type="project" value="UniProtKB-SubCell"/>
</dbReference>
<dbReference type="OrthoDB" id="412748at2759"/>
<evidence type="ECO:0000256" key="4">
    <source>
        <dbReference type="ARBA" id="ARBA00010912"/>
    </source>
</evidence>
<evidence type="ECO:0000256" key="7">
    <source>
        <dbReference type="ARBA" id="ARBA00022679"/>
    </source>
</evidence>
<keyword evidence="10" id="KW-0067">ATP-binding</keyword>
<keyword evidence="6" id="KW-0507">mRNA processing</keyword>
<keyword evidence="8" id="KW-0479">Metal-binding</keyword>
<dbReference type="EMBL" id="CAJJDN010000004">
    <property type="protein sequence ID" value="CAD8050187.1"/>
    <property type="molecule type" value="Genomic_DNA"/>
</dbReference>
<comment type="similarity">
    <text evidence="4">Belongs to the poly(A) polymerase family.</text>
</comment>
<protein>
    <recommendedName>
        <fullName evidence="5">polynucleotide adenylyltransferase</fullName>
        <ecNumber evidence="5">2.7.7.19</ecNumber>
    </recommendedName>
</protein>
<evidence type="ECO:0000256" key="12">
    <source>
        <dbReference type="ARBA" id="ARBA00023242"/>
    </source>
</evidence>
<organism evidence="16 17">
    <name type="scientific">Paramecium sonneborni</name>
    <dbReference type="NCBI Taxonomy" id="65129"/>
    <lineage>
        <taxon>Eukaryota</taxon>
        <taxon>Sar</taxon>
        <taxon>Alveolata</taxon>
        <taxon>Ciliophora</taxon>
        <taxon>Intramacronucleata</taxon>
        <taxon>Oligohymenophorea</taxon>
        <taxon>Peniculida</taxon>
        <taxon>Parameciidae</taxon>
        <taxon>Paramecium</taxon>
    </lineage>
</organism>
<dbReference type="GO" id="GO:0046872">
    <property type="term" value="F:metal ion binding"/>
    <property type="evidence" value="ECO:0007669"/>
    <property type="project" value="UniProtKB-KW"/>
</dbReference>
<keyword evidence="9" id="KW-0547">Nucleotide-binding</keyword>
<evidence type="ECO:0000313" key="17">
    <source>
        <dbReference type="Proteomes" id="UP000692954"/>
    </source>
</evidence>
<dbReference type="PANTHER" id="PTHR10682:SF10">
    <property type="entry name" value="POLYNUCLEOTIDE ADENYLYLTRANSFERASE"/>
    <property type="match status" value="1"/>
</dbReference>
<dbReference type="Pfam" id="PF20750">
    <property type="entry name" value="PAP_NTPase"/>
    <property type="match status" value="1"/>
</dbReference>
<name>A0A8S1K5T9_9CILI</name>
<dbReference type="PANTHER" id="PTHR10682">
    <property type="entry name" value="POLY A POLYMERASE"/>
    <property type="match status" value="1"/>
</dbReference>
<dbReference type="CDD" id="cd05402">
    <property type="entry name" value="NT_PAP_TUTase"/>
    <property type="match status" value="1"/>
</dbReference>
<keyword evidence="12" id="KW-0539">Nucleus</keyword>
<sequence>MKQFVSPQDMLNKFRNPHEIYTQQTDFYYDPQSDANIPKILQQSINFFDDEISKKTKDKLIEELRQNIIRWLKLYQSVEQEFAGELAVFGSYRFGANGKDSDIDLIILAPPQIDRELHFFQQLPSILNSNSKVTNLYCIQEAMVPLIRFKFAGIQFDLVFACVKKIMKPLSQSDPVDEKSSRSLNGLKVSDYFSKYCHQKSYLSFLKFIKAWAINRGIYGNVMGYLGGISWQILTHKIFQLYPNYSVQGLIERFFFIFSQWKWNELPVVIQKCDEIWRNSLFEQQQKQHNVMTILTPVYPYINSAYNVSNCTFTIIEEQLKLANIIMQKICLSELQWSDLLKKIQFFDIYYTYLQIRALSKNKDDLIQWKSHIESKLRKLNKMLDEGDVNKAIEFHLYPKSFQTDYVQGDENDIPGSLFNFSESFFYGIRIKDEELVKEKLDIENIIRQFCDCLEGQKPYFRVPENLNLEIKSLHKDQIPKKIKSEL</sequence>
<evidence type="ECO:0000256" key="11">
    <source>
        <dbReference type="ARBA" id="ARBA00022842"/>
    </source>
</evidence>